<accession>A0AAW1N0L8</accession>
<keyword evidence="4" id="KW-0378">Hydrolase</keyword>
<organism evidence="4 5">
    <name type="scientific">Popillia japonica</name>
    <name type="common">Japanese beetle</name>
    <dbReference type="NCBI Taxonomy" id="7064"/>
    <lineage>
        <taxon>Eukaryota</taxon>
        <taxon>Metazoa</taxon>
        <taxon>Ecdysozoa</taxon>
        <taxon>Arthropoda</taxon>
        <taxon>Hexapoda</taxon>
        <taxon>Insecta</taxon>
        <taxon>Pterygota</taxon>
        <taxon>Neoptera</taxon>
        <taxon>Endopterygota</taxon>
        <taxon>Coleoptera</taxon>
        <taxon>Polyphaga</taxon>
        <taxon>Scarabaeiformia</taxon>
        <taxon>Scarabaeidae</taxon>
        <taxon>Rutelinae</taxon>
        <taxon>Popillia</taxon>
    </lineage>
</organism>
<comment type="caution">
    <text evidence="4">The sequence shown here is derived from an EMBL/GenBank/DDBJ whole genome shotgun (WGS) entry which is preliminary data.</text>
</comment>
<dbReference type="EMBL" id="JASPKY010000022">
    <property type="protein sequence ID" value="KAK9752194.1"/>
    <property type="molecule type" value="Genomic_DNA"/>
</dbReference>
<protein>
    <submittedName>
        <fullName evidence="4">DDE superfamily endonuclease</fullName>
    </submittedName>
</protein>
<dbReference type="GO" id="GO:0046872">
    <property type="term" value="F:metal ion binding"/>
    <property type="evidence" value="ECO:0007669"/>
    <property type="project" value="UniProtKB-KW"/>
</dbReference>
<keyword evidence="5" id="KW-1185">Reference proteome</keyword>
<keyword evidence="2" id="KW-0479">Metal-binding</keyword>
<dbReference type="GO" id="GO:0004519">
    <property type="term" value="F:endonuclease activity"/>
    <property type="evidence" value="ECO:0007669"/>
    <property type="project" value="UniProtKB-KW"/>
</dbReference>
<dbReference type="Pfam" id="PF13359">
    <property type="entry name" value="DDE_Tnp_4"/>
    <property type="match status" value="1"/>
</dbReference>
<proteinExistence type="predicted"/>
<dbReference type="Proteomes" id="UP001458880">
    <property type="component" value="Unassembled WGS sequence"/>
</dbReference>
<evidence type="ECO:0000313" key="5">
    <source>
        <dbReference type="Proteomes" id="UP001458880"/>
    </source>
</evidence>
<evidence type="ECO:0000313" key="4">
    <source>
        <dbReference type="EMBL" id="KAK9752194.1"/>
    </source>
</evidence>
<gene>
    <name evidence="4" type="ORF">QE152_g4355</name>
</gene>
<dbReference type="InterPro" id="IPR027806">
    <property type="entry name" value="HARBI1_dom"/>
</dbReference>
<keyword evidence="4" id="KW-0540">Nuclease</keyword>
<feature type="domain" description="DDE Tnp4" evidence="3">
    <location>
        <begin position="107"/>
        <end position="180"/>
    </location>
</feature>
<keyword evidence="4" id="KW-0255">Endonuclease</keyword>
<dbReference type="AlphaFoldDB" id="A0AAW1N0L8"/>
<evidence type="ECO:0000256" key="1">
    <source>
        <dbReference type="ARBA" id="ARBA00001968"/>
    </source>
</evidence>
<reference evidence="4 5" key="1">
    <citation type="journal article" date="2024" name="BMC Genomics">
        <title>De novo assembly and annotation of Popillia japonica's genome with initial clues to its potential as an invasive pest.</title>
        <authorList>
            <person name="Cucini C."/>
            <person name="Boschi S."/>
            <person name="Funari R."/>
            <person name="Cardaioli E."/>
            <person name="Iannotti N."/>
            <person name="Marturano G."/>
            <person name="Paoli F."/>
            <person name="Bruttini M."/>
            <person name="Carapelli A."/>
            <person name="Frati F."/>
            <person name="Nardi F."/>
        </authorList>
    </citation>
    <scope>NUCLEOTIDE SEQUENCE [LARGE SCALE GENOMIC DNA]</scope>
    <source>
        <strain evidence="4">DMR45628</strain>
    </source>
</reference>
<name>A0AAW1N0L8_POPJA</name>
<evidence type="ECO:0000259" key="3">
    <source>
        <dbReference type="Pfam" id="PF13359"/>
    </source>
</evidence>
<sequence>MAGSNTERVTRSGGSDKDEIFIQKIIEKVLVSPLFLGKLTTSLAEKLALQDANINVYTEKVESLETKWHDLSNKVESLKLLKDKLNISILPNDINCCHRLKQKGEYGSVICISDVFGGSITDRKIVVVSGFLDLLKEGDYVLADRGFDISDLLEKRKVHLNIPPFKRGNQFSEEEVAKTRGETVSLVFLVKDGKVEVIVIILFSPQYIHTIWVGKPYKLTDSDFPFTITTDGEEDVLAWNSKRNAFFYHIIGSNRYRVVRDFIVNEQTYAANRRCGIFHSRRYSTTSKKTREDALNRVYHID</sequence>
<dbReference type="PANTHER" id="PTHR23080">
    <property type="entry name" value="THAP DOMAIN PROTEIN"/>
    <property type="match status" value="1"/>
</dbReference>
<comment type="cofactor">
    <cofactor evidence="1">
        <name>a divalent metal cation</name>
        <dbReference type="ChEBI" id="CHEBI:60240"/>
    </cofactor>
</comment>
<evidence type="ECO:0000256" key="2">
    <source>
        <dbReference type="ARBA" id="ARBA00022723"/>
    </source>
</evidence>